<gene>
    <name evidence="2" type="ORF">WR25_06993</name>
</gene>
<comment type="caution">
    <text evidence="2">The sequence shown here is derived from an EMBL/GenBank/DDBJ whole genome shotgun (WGS) entry which is preliminary data.</text>
</comment>
<proteinExistence type="predicted"/>
<keyword evidence="3" id="KW-1185">Reference proteome</keyword>
<sequence length="107" mass="12280">MNPAEWKTKTWTANEFVTDYDGQHAKKYKRLMASLLNENGAPIYKVLIEVESAELQTTAEASLIAALMPFDITNENRGEWSTTRAWTNTKKRAVGRSREDQKRRTMA</sequence>
<dbReference type="EMBL" id="LIAE01006364">
    <property type="protein sequence ID" value="PAV90653.1"/>
    <property type="molecule type" value="Genomic_DNA"/>
</dbReference>
<reference evidence="2 3" key="1">
    <citation type="journal article" date="2017" name="Curr. Biol.">
        <title>Genome architecture and evolution of a unichromosomal asexual nematode.</title>
        <authorList>
            <person name="Fradin H."/>
            <person name="Zegar C."/>
            <person name="Gutwein M."/>
            <person name="Lucas J."/>
            <person name="Kovtun M."/>
            <person name="Corcoran D."/>
            <person name="Baugh L.R."/>
            <person name="Kiontke K."/>
            <person name="Gunsalus K."/>
            <person name="Fitch D.H."/>
            <person name="Piano F."/>
        </authorList>
    </citation>
    <scope>NUCLEOTIDE SEQUENCE [LARGE SCALE GENOMIC DNA]</scope>
    <source>
        <strain evidence="2">PF1309</strain>
    </source>
</reference>
<dbReference type="Proteomes" id="UP000218231">
    <property type="component" value="Unassembled WGS sequence"/>
</dbReference>
<feature type="compositionally biased region" description="Basic and acidic residues" evidence="1">
    <location>
        <begin position="96"/>
        <end position="107"/>
    </location>
</feature>
<organism evidence="2 3">
    <name type="scientific">Diploscapter pachys</name>
    <dbReference type="NCBI Taxonomy" id="2018661"/>
    <lineage>
        <taxon>Eukaryota</taxon>
        <taxon>Metazoa</taxon>
        <taxon>Ecdysozoa</taxon>
        <taxon>Nematoda</taxon>
        <taxon>Chromadorea</taxon>
        <taxon>Rhabditida</taxon>
        <taxon>Rhabditina</taxon>
        <taxon>Rhabditomorpha</taxon>
        <taxon>Rhabditoidea</taxon>
        <taxon>Rhabditidae</taxon>
        <taxon>Diploscapter</taxon>
    </lineage>
</organism>
<accession>A0A2A2LWW0</accession>
<dbReference type="AlphaFoldDB" id="A0A2A2LWW0"/>
<name>A0A2A2LWW0_9BILA</name>
<evidence type="ECO:0000313" key="2">
    <source>
        <dbReference type="EMBL" id="PAV90653.1"/>
    </source>
</evidence>
<protein>
    <submittedName>
        <fullName evidence="2">Uncharacterized protein</fullName>
    </submittedName>
</protein>
<evidence type="ECO:0000313" key="3">
    <source>
        <dbReference type="Proteomes" id="UP000218231"/>
    </source>
</evidence>
<evidence type="ECO:0000256" key="1">
    <source>
        <dbReference type="SAM" id="MobiDB-lite"/>
    </source>
</evidence>
<feature type="region of interest" description="Disordered" evidence="1">
    <location>
        <begin position="81"/>
        <end position="107"/>
    </location>
</feature>